<dbReference type="PANTHER" id="PTHR46082">
    <property type="entry name" value="ATP/GTP-BINDING PROTEIN-RELATED"/>
    <property type="match status" value="1"/>
</dbReference>
<feature type="domain" description="NACHT-NTPase and P-loop NTPases N-terminal" evidence="3">
    <location>
        <begin position="58"/>
        <end position="170"/>
    </location>
</feature>
<protein>
    <recommendedName>
        <fullName evidence="6">NB-ARC domain-containing protein</fullName>
    </recommendedName>
</protein>
<accession>A0AAV9GFN8</accession>
<dbReference type="Pfam" id="PF13424">
    <property type="entry name" value="TPR_12"/>
    <property type="match status" value="2"/>
</dbReference>
<feature type="compositionally biased region" description="Low complexity" evidence="1">
    <location>
        <begin position="249"/>
        <end position="260"/>
    </location>
</feature>
<dbReference type="InterPro" id="IPR011990">
    <property type="entry name" value="TPR-like_helical_dom_sf"/>
</dbReference>
<dbReference type="Pfam" id="PF13374">
    <property type="entry name" value="TPR_10"/>
    <property type="match status" value="2"/>
</dbReference>
<feature type="domain" description="NB-ARC" evidence="2">
    <location>
        <begin position="300"/>
        <end position="463"/>
    </location>
</feature>
<dbReference type="AlphaFoldDB" id="A0AAV9GFN8"/>
<dbReference type="EMBL" id="MU865953">
    <property type="protein sequence ID" value="KAK4446939.1"/>
    <property type="molecule type" value="Genomic_DNA"/>
</dbReference>
<comment type="caution">
    <text evidence="4">The sequence shown here is derived from an EMBL/GenBank/DDBJ whole genome shotgun (WGS) entry which is preliminary data.</text>
</comment>
<dbReference type="GO" id="GO:0043531">
    <property type="term" value="F:ADP binding"/>
    <property type="evidence" value="ECO:0007669"/>
    <property type="project" value="InterPro"/>
</dbReference>
<dbReference type="SUPFAM" id="SSF48452">
    <property type="entry name" value="TPR-like"/>
    <property type="match status" value="2"/>
</dbReference>
<dbReference type="InterPro" id="IPR031352">
    <property type="entry name" value="SesA"/>
</dbReference>
<evidence type="ECO:0000313" key="4">
    <source>
        <dbReference type="EMBL" id="KAK4446939.1"/>
    </source>
</evidence>
<dbReference type="SUPFAM" id="SSF52540">
    <property type="entry name" value="P-loop containing nucleoside triphosphate hydrolases"/>
    <property type="match status" value="1"/>
</dbReference>
<dbReference type="InterPro" id="IPR002182">
    <property type="entry name" value="NB-ARC"/>
</dbReference>
<dbReference type="PANTHER" id="PTHR46082:SF6">
    <property type="entry name" value="AAA+ ATPASE DOMAIN-CONTAINING PROTEIN-RELATED"/>
    <property type="match status" value="1"/>
</dbReference>
<gene>
    <name evidence="4" type="ORF">QBC34DRAFT_427748</name>
</gene>
<evidence type="ECO:0000259" key="3">
    <source>
        <dbReference type="Pfam" id="PF17107"/>
    </source>
</evidence>
<dbReference type="Pfam" id="PF00931">
    <property type="entry name" value="NB-ARC"/>
    <property type="match status" value="1"/>
</dbReference>
<sequence>MFRGTVLNTSSLAEQAKPPPRFVARATGLAIPLLVLGLSTLAHSPTMAEALAMVGLASALVQFIEFGGKVLRQLRRLEADVSGVPAVFQSVRSRLPLMVDLVKKIMLRMDAGVVDERSQEMILPVVRSCAVQAEQLDELISRALPQKNESSWVRGKKAIAGVLMESEIERIDAAFKANFTLLAQVSAFHMAEGDKHGGAGNGLFNFLGSNVHVTVQSSGPVGSSSSEDYSLPKFDVSPPAYGQSPPSRPSGSFSISRASSPAPPAAKAPVFMVPFNRDPNFLGRSATLDEIDERFKTQPAAALAGLGGIGKTQIAIEYAYLFRDRHPDAHVFWVYASDPVRFEESYHHIARRMAVPGWDEPDADSLQLVYDGLSSDEVGKWLFILDNADDESLFHGRRAGASSAPSTKTYARYIPKSQHSSVLITTRDRRVGERLSGRQRPIDVSVMTPTESIELLRSKMIEEDWDEDDAMKLVAELNHLPLAITQAAAFISENCLTVAEYLETLFAGDEDAKELLSEHLEDPRREIDTENSVMRTWKLSFDQISKNAPRAADILSIVAVLDYHSVPVYLLRKEKETETGFRTALGALQAFSLLTATRGKDAVCKTHRLVAMAGQRWLEARGTLNHWQGEAVRLLAAAFPGPGKQKYAEWPLYEAMVPHTTLALGYEFEDPDVQLEAARLMVAVSLYHMSRGRYEKALDYCHRSLEIRQSLLPADDVMTIDSIQTLGEALLHCGDLEQAAAMLRRAVAGREKTLGAEHPDTLESCSDLTITLLELDDLDAAEVTALRALNGRKRVLGEDDPDTLVSLNIHCMVLHRKGKLQEAGAQYAETLQRREDMIGEEHPDTIITRNNYSRYLYDTGDLEGARAMLDRVLAGEAKVLGSEGYDIQVSMSTSALLQAARGDVAGADQQLRKVLKIREKLLGGTHPSTIFTLQMLADLHSASSPDVAQRFRRMIDERQRKNSGQKASALLRAGLLFD</sequence>
<evidence type="ECO:0008006" key="6">
    <source>
        <dbReference type="Google" id="ProtNLM"/>
    </source>
</evidence>
<dbReference type="Gene3D" id="1.25.40.10">
    <property type="entry name" value="Tetratricopeptide repeat domain"/>
    <property type="match status" value="2"/>
</dbReference>
<dbReference type="Pfam" id="PF17107">
    <property type="entry name" value="SesA"/>
    <property type="match status" value="1"/>
</dbReference>
<reference evidence="4" key="1">
    <citation type="journal article" date="2023" name="Mol. Phylogenet. Evol.">
        <title>Genome-scale phylogeny and comparative genomics of the fungal order Sordariales.</title>
        <authorList>
            <person name="Hensen N."/>
            <person name="Bonometti L."/>
            <person name="Westerberg I."/>
            <person name="Brannstrom I.O."/>
            <person name="Guillou S."/>
            <person name="Cros-Aarteil S."/>
            <person name="Calhoun S."/>
            <person name="Haridas S."/>
            <person name="Kuo A."/>
            <person name="Mondo S."/>
            <person name="Pangilinan J."/>
            <person name="Riley R."/>
            <person name="LaButti K."/>
            <person name="Andreopoulos B."/>
            <person name="Lipzen A."/>
            <person name="Chen C."/>
            <person name="Yan M."/>
            <person name="Daum C."/>
            <person name="Ng V."/>
            <person name="Clum A."/>
            <person name="Steindorff A."/>
            <person name="Ohm R.A."/>
            <person name="Martin F."/>
            <person name="Silar P."/>
            <person name="Natvig D.O."/>
            <person name="Lalanne C."/>
            <person name="Gautier V."/>
            <person name="Ament-Velasquez S.L."/>
            <person name="Kruys A."/>
            <person name="Hutchinson M.I."/>
            <person name="Powell A.J."/>
            <person name="Barry K."/>
            <person name="Miller A.N."/>
            <person name="Grigoriev I.V."/>
            <person name="Debuchy R."/>
            <person name="Gladieux P."/>
            <person name="Hiltunen Thoren M."/>
            <person name="Johannesson H."/>
        </authorList>
    </citation>
    <scope>NUCLEOTIDE SEQUENCE</scope>
    <source>
        <strain evidence="4">PSN243</strain>
    </source>
</reference>
<proteinExistence type="predicted"/>
<evidence type="ECO:0000313" key="5">
    <source>
        <dbReference type="Proteomes" id="UP001321760"/>
    </source>
</evidence>
<dbReference type="InterPro" id="IPR053137">
    <property type="entry name" value="NLR-like"/>
</dbReference>
<evidence type="ECO:0000256" key="1">
    <source>
        <dbReference type="SAM" id="MobiDB-lite"/>
    </source>
</evidence>
<keyword evidence="5" id="KW-1185">Reference proteome</keyword>
<dbReference type="Proteomes" id="UP001321760">
    <property type="component" value="Unassembled WGS sequence"/>
</dbReference>
<reference evidence="4" key="2">
    <citation type="submission" date="2023-05" db="EMBL/GenBank/DDBJ databases">
        <authorList>
            <consortium name="Lawrence Berkeley National Laboratory"/>
            <person name="Steindorff A."/>
            <person name="Hensen N."/>
            <person name="Bonometti L."/>
            <person name="Westerberg I."/>
            <person name="Brannstrom I.O."/>
            <person name="Guillou S."/>
            <person name="Cros-Aarteil S."/>
            <person name="Calhoun S."/>
            <person name="Haridas S."/>
            <person name="Kuo A."/>
            <person name="Mondo S."/>
            <person name="Pangilinan J."/>
            <person name="Riley R."/>
            <person name="Labutti K."/>
            <person name="Andreopoulos B."/>
            <person name="Lipzen A."/>
            <person name="Chen C."/>
            <person name="Yanf M."/>
            <person name="Daum C."/>
            <person name="Ng V."/>
            <person name="Clum A."/>
            <person name="Ohm R."/>
            <person name="Martin F."/>
            <person name="Silar P."/>
            <person name="Natvig D."/>
            <person name="Lalanne C."/>
            <person name="Gautier V."/>
            <person name="Ament-Velasquez S.L."/>
            <person name="Kruys A."/>
            <person name="Hutchinson M.I."/>
            <person name="Powell A.J."/>
            <person name="Barry K."/>
            <person name="Miller A.N."/>
            <person name="Grigoriev I.V."/>
            <person name="Debuchy R."/>
            <person name="Gladieux P."/>
            <person name="Thoren M.H."/>
            <person name="Johannesson H."/>
        </authorList>
    </citation>
    <scope>NUCLEOTIDE SEQUENCE</scope>
    <source>
        <strain evidence="4">PSN243</strain>
    </source>
</reference>
<name>A0AAV9GFN8_9PEZI</name>
<dbReference type="InterPro" id="IPR027417">
    <property type="entry name" value="P-loop_NTPase"/>
</dbReference>
<dbReference type="Gene3D" id="3.40.50.300">
    <property type="entry name" value="P-loop containing nucleotide triphosphate hydrolases"/>
    <property type="match status" value="1"/>
</dbReference>
<organism evidence="4 5">
    <name type="scientific">Podospora aff. communis PSN243</name>
    <dbReference type="NCBI Taxonomy" id="3040156"/>
    <lineage>
        <taxon>Eukaryota</taxon>
        <taxon>Fungi</taxon>
        <taxon>Dikarya</taxon>
        <taxon>Ascomycota</taxon>
        <taxon>Pezizomycotina</taxon>
        <taxon>Sordariomycetes</taxon>
        <taxon>Sordariomycetidae</taxon>
        <taxon>Sordariales</taxon>
        <taxon>Podosporaceae</taxon>
        <taxon>Podospora</taxon>
    </lineage>
</organism>
<evidence type="ECO:0000259" key="2">
    <source>
        <dbReference type="Pfam" id="PF00931"/>
    </source>
</evidence>
<feature type="region of interest" description="Disordered" evidence="1">
    <location>
        <begin position="234"/>
        <end position="260"/>
    </location>
</feature>